<reference evidence="1" key="1">
    <citation type="submission" date="2017-06" db="EMBL/GenBank/DDBJ databases">
        <title>Novel phages from South African skin metaviromes.</title>
        <authorList>
            <person name="van Zyl L.J."/>
            <person name="Abrahams Y."/>
            <person name="Stander E.A."/>
            <person name="Kirby B.M."/>
            <person name="Clavaud C."/>
            <person name="Farcet C."/>
            <person name="Breton L."/>
            <person name="Trindade M.I."/>
        </authorList>
    </citation>
    <scope>NUCLEOTIDE SEQUENCE</scope>
</reference>
<accession>A0A2H4JG27</accession>
<organism evidence="1">
    <name type="scientific">uncultured Caudovirales phage</name>
    <dbReference type="NCBI Taxonomy" id="2100421"/>
    <lineage>
        <taxon>Viruses</taxon>
        <taxon>Duplodnaviria</taxon>
        <taxon>Heunggongvirae</taxon>
        <taxon>Uroviricota</taxon>
        <taxon>Caudoviricetes</taxon>
        <taxon>Peduoviridae</taxon>
        <taxon>Maltschvirus</taxon>
        <taxon>Maltschvirus maltsch</taxon>
    </lineage>
</organism>
<protein>
    <submittedName>
        <fullName evidence="1">Uncharacterized protein</fullName>
    </submittedName>
</protein>
<sequence>MMTWDCTHCGMVRHAPCAGATCLPAQRIDEREFKSARIAQQSEAAAQWDVVQRLLDGVA</sequence>
<evidence type="ECO:0000313" key="1">
    <source>
        <dbReference type="EMBL" id="ASN72026.1"/>
    </source>
</evidence>
<gene>
    <name evidence="1" type="ORF">7S2_33</name>
</gene>
<proteinExistence type="predicted"/>
<name>A0A2H4JG27_9CAUD</name>
<dbReference type="EMBL" id="MF417939">
    <property type="protein sequence ID" value="ASN72026.1"/>
    <property type="molecule type" value="Genomic_DNA"/>
</dbReference>